<proteinExistence type="predicted"/>
<dbReference type="InterPro" id="IPR007842">
    <property type="entry name" value="HEPN_dom"/>
</dbReference>
<accession>X1HAZ7</accession>
<gene>
    <name evidence="2" type="ORF">S03H2_54419</name>
</gene>
<dbReference type="Gene3D" id="1.20.120.330">
    <property type="entry name" value="Nucleotidyltransferases domain 2"/>
    <property type="match status" value="1"/>
</dbReference>
<dbReference type="SMART" id="SM00748">
    <property type="entry name" value="HEPN"/>
    <property type="match status" value="1"/>
</dbReference>
<protein>
    <recommendedName>
        <fullName evidence="1">HEPN domain-containing protein</fullName>
    </recommendedName>
</protein>
<sequence>MPEDDTPRLNPAYLNNWETQYQEDLGLARVAENNDFYEWACYLSQQAAEKAVKSVLFKLQIIPPYNLKRHSIFFLAGFIPKDLFNGLDYGQFEDDCKELFAHVESARYPAIDGPHCPHLVYTQTAAAIAIEQAERVIDVINKLKAKIP</sequence>
<evidence type="ECO:0000259" key="1">
    <source>
        <dbReference type="PROSITE" id="PS50910"/>
    </source>
</evidence>
<reference evidence="2" key="1">
    <citation type="journal article" date="2014" name="Front. Microbiol.">
        <title>High frequency of phylogenetically diverse reductive dehalogenase-homologous genes in deep subseafloor sedimentary metagenomes.</title>
        <authorList>
            <person name="Kawai M."/>
            <person name="Futagami T."/>
            <person name="Toyoda A."/>
            <person name="Takaki Y."/>
            <person name="Nishi S."/>
            <person name="Hori S."/>
            <person name="Arai W."/>
            <person name="Tsubouchi T."/>
            <person name="Morono Y."/>
            <person name="Uchiyama I."/>
            <person name="Ito T."/>
            <person name="Fujiyama A."/>
            <person name="Inagaki F."/>
            <person name="Takami H."/>
        </authorList>
    </citation>
    <scope>NUCLEOTIDE SEQUENCE</scope>
    <source>
        <strain evidence="2">Expedition CK06-06</strain>
    </source>
</reference>
<comment type="caution">
    <text evidence="2">The sequence shown here is derived from an EMBL/GenBank/DDBJ whole genome shotgun (WGS) entry which is preliminary data.</text>
</comment>
<dbReference type="AlphaFoldDB" id="X1HAZ7"/>
<dbReference type="PROSITE" id="PS50910">
    <property type="entry name" value="HEPN"/>
    <property type="match status" value="1"/>
</dbReference>
<dbReference type="SUPFAM" id="SSF81593">
    <property type="entry name" value="Nucleotidyltransferase substrate binding subunit/domain"/>
    <property type="match status" value="1"/>
</dbReference>
<dbReference type="Pfam" id="PF05168">
    <property type="entry name" value="HEPN"/>
    <property type="match status" value="1"/>
</dbReference>
<organism evidence="2">
    <name type="scientific">marine sediment metagenome</name>
    <dbReference type="NCBI Taxonomy" id="412755"/>
    <lineage>
        <taxon>unclassified sequences</taxon>
        <taxon>metagenomes</taxon>
        <taxon>ecological metagenomes</taxon>
    </lineage>
</organism>
<evidence type="ECO:0000313" key="2">
    <source>
        <dbReference type="EMBL" id="GAH66552.1"/>
    </source>
</evidence>
<feature type="domain" description="HEPN" evidence="1">
    <location>
        <begin position="18"/>
        <end position="136"/>
    </location>
</feature>
<dbReference type="EMBL" id="BARU01034696">
    <property type="protein sequence ID" value="GAH66552.1"/>
    <property type="molecule type" value="Genomic_DNA"/>
</dbReference>
<name>X1HAZ7_9ZZZZ</name>